<evidence type="ECO:0000313" key="7">
    <source>
        <dbReference type="Proteomes" id="UP000701698"/>
    </source>
</evidence>
<sequence length="430" mass="46123">MAKEIIYSEEARKKLKNGVEALAKAVATTLGPKGRNVAISQSFGGPTVSHDGLTVAKGVELQDPFENMGVQLVREAASKTNDVAGDGRTTSIVLARAIIDEGLKNVAAGVNPMLLRAGISDASKAVVEGLKDIKKNVTTREEKEQVASISSADPEIGKLIADAFEQVGDEGIITVEESRGLEFEIDYREGMQFDRGYVSAYFVSDTARMESVVEDAHILITDKKISAISDLLPMLENLVKVTKNFVIIAEDIEGEALATLVLNRLRGTFNVLAIKAPGFGDRRKAMLEDIAVLTGAQVISEELGRKLDSVTMEDLGQADRVVSTKDDTIIVGGKGEKEAIDARVSQIKTQIEQTDSDYDREKLQERLAKLAGGVAVLGVGAATETEMKEKKARVEDAKEATRAAIKEGIVPGGGVALLRARKVLEETMKG</sequence>
<keyword evidence="2" id="KW-0143">Chaperone</keyword>
<dbReference type="GO" id="GO:0140662">
    <property type="term" value="F:ATP-dependent protein folding chaperone"/>
    <property type="evidence" value="ECO:0007669"/>
    <property type="project" value="InterPro"/>
</dbReference>
<dbReference type="NCBIfam" id="TIGR02348">
    <property type="entry name" value="GroEL"/>
    <property type="match status" value="1"/>
</dbReference>
<dbReference type="NCBIfam" id="NF009489">
    <property type="entry name" value="PRK12851.1"/>
    <property type="match status" value="1"/>
</dbReference>
<dbReference type="AlphaFoldDB" id="A0A955LH75"/>
<dbReference type="Gene3D" id="3.30.260.10">
    <property type="entry name" value="TCP-1-like chaperonin intermediate domain"/>
    <property type="match status" value="1"/>
</dbReference>
<evidence type="ECO:0000256" key="1">
    <source>
        <dbReference type="ARBA" id="ARBA00006607"/>
    </source>
</evidence>
<dbReference type="NCBIfam" id="NF000592">
    <property type="entry name" value="PRK00013.1"/>
    <property type="match status" value="1"/>
</dbReference>
<dbReference type="InterPro" id="IPR027409">
    <property type="entry name" value="GroEL-like_apical_dom_sf"/>
</dbReference>
<dbReference type="GO" id="GO:0042026">
    <property type="term" value="P:protein refolding"/>
    <property type="evidence" value="ECO:0007669"/>
    <property type="project" value="InterPro"/>
</dbReference>
<dbReference type="Pfam" id="PF00118">
    <property type="entry name" value="Cpn60_TCP1"/>
    <property type="match status" value="1"/>
</dbReference>
<evidence type="ECO:0000313" key="6">
    <source>
        <dbReference type="EMBL" id="MCA9390436.1"/>
    </source>
</evidence>
<comment type="function">
    <text evidence="4">Together with its co-chaperonin GroES, plays an essential role in assisting protein folding. The GroEL-GroES system forms a nano-cage that allows encapsulation of the non-native substrate proteins and provides a physical environment optimized to promote and accelerate protein folding.</text>
</comment>
<dbReference type="FunFam" id="3.50.7.10:FF:000001">
    <property type="entry name" value="60 kDa chaperonin"/>
    <property type="match status" value="1"/>
</dbReference>
<reference evidence="6" key="1">
    <citation type="submission" date="2020-04" db="EMBL/GenBank/DDBJ databases">
        <authorList>
            <person name="Zhang T."/>
        </authorList>
    </citation>
    <scope>NUCLEOTIDE SEQUENCE</scope>
    <source>
        <strain evidence="6">HKST-UBA01</strain>
    </source>
</reference>
<dbReference type="Proteomes" id="UP000701698">
    <property type="component" value="Unassembled WGS sequence"/>
</dbReference>
<evidence type="ECO:0000256" key="3">
    <source>
        <dbReference type="RuleBase" id="RU000418"/>
    </source>
</evidence>
<comment type="caution">
    <text evidence="6">The sequence shown here is derived from an EMBL/GenBank/DDBJ whole genome shotgun (WGS) entry which is preliminary data.</text>
</comment>
<evidence type="ECO:0000256" key="4">
    <source>
        <dbReference type="RuleBase" id="RU000419"/>
    </source>
</evidence>
<proteinExistence type="inferred from homology"/>
<dbReference type="NCBIfam" id="NF009487">
    <property type="entry name" value="PRK12849.1"/>
    <property type="match status" value="1"/>
</dbReference>
<dbReference type="SUPFAM" id="SSF48592">
    <property type="entry name" value="GroEL equatorial domain-like"/>
    <property type="match status" value="1"/>
</dbReference>
<dbReference type="GO" id="GO:0005524">
    <property type="term" value="F:ATP binding"/>
    <property type="evidence" value="ECO:0007669"/>
    <property type="project" value="InterPro"/>
</dbReference>
<dbReference type="InterPro" id="IPR001844">
    <property type="entry name" value="Cpn60/GroEL"/>
</dbReference>
<comment type="subunit">
    <text evidence="4">Forms a cylinder of 14 subunits composed of two heptameric rings stacked back-to-back. Interacts with the co-chaperonin GroES.</text>
</comment>
<evidence type="ECO:0000256" key="2">
    <source>
        <dbReference type="ARBA" id="ARBA00023186"/>
    </source>
</evidence>
<dbReference type="CDD" id="cd03344">
    <property type="entry name" value="GroEL"/>
    <property type="match status" value="1"/>
</dbReference>
<dbReference type="NCBIfam" id="NF009488">
    <property type="entry name" value="PRK12850.1"/>
    <property type="match status" value="1"/>
</dbReference>
<reference evidence="6" key="2">
    <citation type="journal article" date="2021" name="Microbiome">
        <title>Successional dynamics and alternative stable states in a saline activated sludge microbial community over 9 years.</title>
        <authorList>
            <person name="Wang Y."/>
            <person name="Ye J."/>
            <person name="Ju F."/>
            <person name="Liu L."/>
            <person name="Boyd J.A."/>
            <person name="Deng Y."/>
            <person name="Parks D.H."/>
            <person name="Jiang X."/>
            <person name="Yin X."/>
            <person name="Woodcroft B.J."/>
            <person name="Tyson G.W."/>
            <person name="Hugenholtz P."/>
            <person name="Polz M.F."/>
            <person name="Zhang T."/>
        </authorList>
    </citation>
    <scope>NUCLEOTIDE SEQUENCE</scope>
    <source>
        <strain evidence="6">HKST-UBA01</strain>
    </source>
</reference>
<accession>A0A955LH75</accession>
<gene>
    <name evidence="6" type="primary">groL</name>
    <name evidence="6" type="ORF">KC571_03450</name>
</gene>
<feature type="non-terminal residue" evidence="6">
    <location>
        <position position="430"/>
    </location>
</feature>
<comment type="similarity">
    <text evidence="1 3">Belongs to the chaperonin (HSP60) family.</text>
</comment>
<evidence type="ECO:0000256" key="5">
    <source>
        <dbReference type="SAM" id="Coils"/>
    </source>
</evidence>
<dbReference type="SUPFAM" id="SSF52029">
    <property type="entry name" value="GroEL apical domain-like"/>
    <property type="match status" value="1"/>
</dbReference>
<protein>
    <recommendedName>
        <fullName evidence="4">60 kDa chaperonin</fullName>
    </recommendedName>
</protein>
<feature type="coiled-coil region" evidence="5">
    <location>
        <begin position="380"/>
        <end position="407"/>
    </location>
</feature>
<dbReference type="Gene3D" id="1.10.560.10">
    <property type="entry name" value="GroEL-like equatorial domain"/>
    <property type="match status" value="1"/>
</dbReference>
<keyword evidence="5" id="KW-0175">Coiled coil</keyword>
<dbReference type="PRINTS" id="PR00298">
    <property type="entry name" value="CHAPERONIN60"/>
</dbReference>
<organism evidence="6 7">
    <name type="scientific">candidate division WWE3 bacterium</name>
    <dbReference type="NCBI Taxonomy" id="2053526"/>
    <lineage>
        <taxon>Bacteria</taxon>
        <taxon>Katanobacteria</taxon>
    </lineage>
</organism>
<dbReference type="PANTHER" id="PTHR45633">
    <property type="entry name" value="60 KDA HEAT SHOCK PROTEIN, MITOCHONDRIAL"/>
    <property type="match status" value="1"/>
</dbReference>
<dbReference type="InterPro" id="IPR027410">
    <property type="entry name" value="TCP-1-like_intermed_sf"/>
</dbReference>
<dbReference type="Gene3D" id="3.50.7.10">
    <property type="entry name" value="GroEL"/>
    <property type="match status" value="1"/>
</dbReference>
<name>A0A955LH75_UNCKA</name>
<dbReference type="InterPro" id="IPR002423">
    <property type="entry name" value="Cpn60/GroEL/TCP-1"/>
</dbReference>
<dbReference type="EMBL" id="JAGQKX010000095">
    <property type="protein sequence ID" value="MCA9390436.1"/>
    <property type="molecule type" value="Genomic_DNA"/>
</dbReference>
<dbReference type="InterPro" id="IPR027413">
    <property type="entry name" value="GROEL-like_equatorial_sf"/>
</dbReference>